<gene>
    <name evidence="1" type="ORF">CTOB1V02_LOCUS6640</name>
</gene>
<dbReference type="PANTHER" id="PTHR11362">
    <property type="entry name" value="PHOSPHATIDYLETHANOLAMINE-BINDING PROTEIN"/>
    <property type="match status" value="1"/>
</dbReference>
<dbReference type="EMBL" id="OB661692">
    <property type="protein sequence ID" value="CAD7228762.1"/>
    <property type="molecule type" value="Genomic_DNA"/>
</dbReference>
<proteinExistence type="predicted"/>
<dbReference type="SUPFAM" id="SSF49777">
    <property type="entry name" value="PEBP-like"/>
    <property type="match status" value="1"/>
</dbReference>
<protein>
    <submittedName>
        <fullName evidence="1">Uncharacterized protein</fullName>
    </submittedName>
</protein>
<reference evidence="1" key="1">
    <citation type="submission" date="2020-11" db="EMBL/GenBank/DDBJ databases">
        <authorList>
            <person name="Tran Van P."/>
        </authorList>
    </citation>
    <scope>NUCLEOTIDE SEQUENCE</scope>
</reference>
<name>A0A7R8WD35_9CRUS</name>
<dbReference type="InterPro" id="IPR036610">
    <property type="entry name" value="PEBP-like_sf"/>
</dbReference>
<dbReference type="InterPro" id="IPR008914">
    <property type="entry name" value="PEBP"/>
</dbReference>
<dbReference type="Pfam" id="PF01161">
    <property type="entry name" value="PBP"/>
    <property type="match status" value="1"/>
</dbReference>
<evidence type="ECO:0000313" key="1">
    <source>
        <dbReference type="EMBL" id="CAD7228762.1"/>
    </source>
</evidence>
<dbReference type="CDD" id="cd00866">
    <property type="entry name" value="PEBP_euk"/>
    <property type="match status" value="1"/>
</dbReference>
<dbReference type="InterPro" id="IPR035810">
    <property type="entry name" value="PEBP_euk"/>
</dbReference>
<dbReference type="AlphaFoldDB" id="A0A7R8WD35"/>
<sequence length="225" mass="25179">MLRQALLLFSLVVLNMAEADLIAQKFREAEIVPDVVVHPPRSELKVLFEGADGQCARDEIRGGEEEEDESLCPPRPLSSDQVTFFGNLQVEPGAEYTQTDTARLPFQFDLQGARESSFYTILMVDPDAPSRDDPRFRSWLHLMIVNVPAVRGTLKHLDGDTIVPYNGPTPPKGIHRYVFLVYDQKGQQKSPTAPGSRGGFNVERFAQNQKLGDPVAGTFFYTRAR</sequence>
<dbReference type="PANTHER" id="PTHR11362:SF44">
    <property type="entry name" value="PHOSPHATIDYLETHANOLAMINE-BINDING PROTEIN"/>
    <property type="match status" value="1"/>
</dbReference>
<dbReference type="OrthoDB" id="2506647at2759"/>
<accession>A0A7R8WD35</accession>
<dbReference type="Gene3D" id="3.90.280.10">
    <property type="entry name" value="PEBP-like"/>
    <property type="match status" value="1"/>
</dbReference>
<organism evidence="1">
    <name type="scientific">Cyprideis torosa</name>
    <dbReference type="NCBI Taxonomy" id="163714"/>
    <lineage>
        <taxon>Eukaryota</taxon>
        <taxon>Metazoa</taxon>
        <taxon>Ecdysozoa</taxon>
        <taxon>Arthropoda</taxon>
        <taxon>Crustacea</taxon>
        <taxon>Oligostraca</taxon>
        <taxon>Ostracoda</taxon>
        <taxon>Podocopa</taxon>
        <taxon>Podocopida</taxon>
        <taxon>Cytherocopina</taxon>
        <taxon>Cytheroidea</taxon>
        <taxon>Cytherideidae</taxon>
        <taxon>Cyprideis</taxon>
    </lineage>
</organism>